<sequence length="297" mass="32731">MWKMMSRCPLKTCPGMHDDDFVSNWDWCVAILLKPQQDIQEALARVHRLAVAVAAMAAPVHDPLSFLNDLLQDVLYLLPAGERLARRRAEHPRELARREDVGHGEPCRLVQRGAEGVEELVAVLAPAADAAPHDDVVDELRDPAAQVHGLAGGGGRGEVPDQARHLLLADAPERPHPRGGQELQRAQLPELPPPLAVGREGHVVAAEGDHPDGGAEEAVGERDVLVPEDLLRRLRRRHDHGEHLAERYLHEVVAPVLLGERAHRPVDGVAPHEVVEAADHRQLPWPRRQVEPWLGGI</sequence>
<reference evidence="2" key="1">
    <citation type="journal article" date="2005" name="Nature">
        <title>The map-based sequence of the rice genome.</title>
        <authorList>
            <consortium name="International rice genome sequencing project (IRGSP)"/>
            <person name="Matsumoto T."/>
            <person name="Wu J."/>
            <person name="Kanamori H."/>
            <person name="Katayose Y."/>
            <person name="Fujisawa M."/>
            <person name="Namiki N."/>
            <person name="Mizuno H."/>
            <person name="Yamamoto K."/>
            <person name="Antonio B.A."/>
            <person name="Baba T."/>
            <person name="Sakata K."/>
            <person name="Nagamura Y."/>
            <person name="Aoki H."/>
            <person name="Arikawa K."/>
            <person name="Arita K."/>
            <person name="Bito T."/>
            <person name="Chiden Y."/>
            <person name="Fujitsuka N."/>
            <person name="Fukunaka R."/>
            <person name="Hamada M."/>
            <person name="Harada C."/>
            <person name="Hayashi A."/>
            <person name="Hijishita S."/>
            <person name="Honda M."/>
            <person name="Hosokawa S."/>
            <person name="Ichikawa Y."/>
            <person name="Idonuma A."/>
            <person name="Iijima M."/>
            <person name="Ikeda M."/>
            <person name="Ikeno M."/>
            <person name="Ito K."/>
            <person name="Ito S."/>
            <person name="Ito T."/>
            <person name="Ito Y."/>
            <person name="Ito Y."/>
            <person name="Iwabuchi A."/>
            <person name="Kamiya K."/>
            <person name="Karasawa W."/>
            <person name="Kurita K."/>
            <person name="Katagiri S."/>
            <person name="Kikuta A."/>
            <person name="Kobayashi H."/>
            <person name="Kobayashi N."/>
            <person name="Machita K."/>
            <person name="Maehara T."/>
            <person name="Masukawa M."/>
            <person name="Mizubayashi T."/>
            <person name="Mukai Y."/>
            <person name="Nagasaki H."/>
            <person name="Nagata Y."/>
            <person name="Naito S."/>
            <person name="Nakashima M."/>
            <person name="Nakama Y."/>
            <person name="Nakamichi Y."/>
            <person name="Nakamura M."/>
            <person name="Meguro A."/>
            <person name="Negishi M."/>
            <person name="Ohta I."/>
            <person name="Ohta T."/>
            <person name="Okamoto M."/>
            <person name="Ono N."/>
            <person name="Saji S."/>
            <person name="Sakaguchi M."/>
            <person name="Sakai K."/>
            <person name="Shibata M."/>
            <person name="Shimokawa T."/>
            <person name="Song J."/>
            <person name="Takazaki Y."/>
            <person name="Terasawa K."/>
            <person name="Tsugane M."/>
            <person name="Tsuji K."/>
            <person name="Ueda S."/>
            <person name="Waki K."/>
            <person name="Yamagata H."/>
            <person name="Yamamoto M."/>
            <person name="Yamamoto S."/>
            <person name="Yamane H."/>
            <person name="Yoshiki S."/>
            <person name="Yoshihara R."/>
            <person name="Yukawa K."/>
            <person name="Zhong H."/>
            <person name="Yano M."/>
            <person name="Yuan Q."/>
            <person name="Ouyang S."/>
            <person name="Liu J."/>
            <person name="Jones K.M."/>
            <person name="Gansberger K."/>
            <person name="Moffat K."/>
            <person name="Hill J."/>
            <person name="Bera J."/>
            <person name="Fadrosh D."/>
            <person name="Jin S."/>
            <person name="Johri S."/>
            <person name="Kim M."/>
            <person name="Overton L."/>
            <person name="Reardon M."/>
            <person name="Tsitrin T."/>
            <person name="Vuong H."/>
            <person name="Weaver B."/>
            <person name="Ciecko A."/>
            <person name="Tallon L."/>
            <person name="Jackson J."/>
            <person name="Pai G."/>
            <person name="Aken S.V."/>
            <person name="Utterback T."/>
            <person name="Reidmuller S."/>
            <person name="Feldblyum T."/>
            <person name="Hsiao J."/>
            <person name="Zismann V."/>
            <person name="Iobst S."/>
            <person name="de Vazeille A.R."/>
            <person name="Buell C.R."/>
            <person name="Ying K."/>
            <person name="Li Y."/>
            <person name="Lu T."/>
            <person name="Huang Y."/>
            <person name="Zhao Q."/>
            <person name="Feng Q."/>
            <person name="Zhang L."/>
            <person name="Zhu J."/>
            <person name="Weng Q."/>
            <person name="Mu J."/>
            <person name="Lu Y."/>
            <person name="Fan D."/>
            <person name="Liu Y."/>
            <person name="Guan J."/>
            <person name="Zhang Y."/>
            <person name="Yu S."/>
            <person name="Liu X."/>
            <person name="Zhang Y."/>
            <person name="Hong G."/>
            <person name="Han B."/>
            <person name="Choisne N."/>
            <person name="Demange N."/>
            <person name="Orjeda G."/>
            <person name="Samain S."/>
            <person name="Cattolico L."/>
            <person name="Pelletier E."/>
            <person name="Couloux A."/>
            <person name="Segurens B."/>
            <person name="Wincker P."/>
            <person name="D'Hont A."/>
            <person name="Scarpelli C."/>
            <person name="Weissenbach J."/>
            <person name="Salanoubat M."/>
            <person name="Quetier F."/>
            <person name="Yu Y."/>
            <person name="Kim H.R."/>
            <person name="Rambo T."/>
            <person name="Currie J."/>
            <person name="Collura K."/>
            <person name="Luo M."/>
            <person name="Yang T."/>
            <person name="Ammiraju J.S.S."/>
            <person name="Engler F."/>
            <person name="Soderlund C."/>
            <person name="Wing R.A."/>
            <person name="Palmer L.E."/>
            <person name="de la Bastide M."/>
            <person name="Spiegel L."/>
            <person name="Nascimento L."/>
            <person name="Zutavern T."/>
            <person name="O'Shaughnessy A."/>
            <person name="Dike S."/>
            <person name="Dedhia N."/>
            <person name="Preston R."/>
            <person name="Balija V."/>
            <person name="McCombie W.R."/>
            <person name="Chow T."/>
            <person name="Chen H."/>
            <person name="Chung M."/>
            <person name="Chen C."/>
            <person name="Shaw J."/>
            <person name="Wu H."/>
            <person name="Hsiao K."/>
            <person name="Chao Y."/>
            <person name="Chu M."/>
            <person name="Cheng C."/>
            <person name="Hour A."/>
            <person name="Lee P."/>
            <person name="Lin S."/>
            <person name="Lin Y."/>
            <person name="Liou J."/>
            <person name="Liu S."/>
            <person name="Hsing Y."/>
            <person name="Raghuvanshi S."/>
            <person name="Mohanty A."/>
            <person name="Bharti A.K."/>
            <person name="Gaur A."/>
            <person name="Gupta V."/>
            <person name="Kumar D."/>
            <person name="Ravi V."/>
            <person name="Vij S."/>
            <person name="Kapur A."/>
            <person name="Khurana P."/>
            <person name="Khurana P."/>
            <person name="Khurana J.P."/>
            <person name="Tyagi A.K."/>
            <person name="Gaikwad K."/>
            <person name="Singh A."/>
            <person name="Dalal V."/>
            <person name="Srivastava S."/>
            <person name="Dixit A."/>
            <person name="Pal A.K."/>
            <person name="Ghazi I.A."/>
            <person name="Yadav M."/>
            <person name="Pandit A."/>
            <person name="Bhargava A."/>
            <person name="Sureshbabu K."/>
            <person name="Batra K."/>
            <person name="Sharma T.R."/>
            <person name="Mohapatra T."/>
            <person name="Singh N.K."/>
            <person name="Messing J."/>
            <person name="Nelson A.B."/>
            <person name="Fuks G."/>
            <person name="Kavchok S."/>
            <person name="Keizer G."/>
            <person name="Linton E."/>
            <person name="Llaca V."/>
            <person name="Song R."/>
            <person name="Tanyolac B."/>
            <person name="Young S."/>
            <person name="Ho-Il K."/>
            <person name="Hahn J.H."/>
            <person name="Sangsakoo G."/>
            <person name="Vanavichit A."/>
            <person name="de Mattos Luiz.A.T."/>
            <person name="Zimmer P.D."/>
            <person name="Malone G."/>
            <person name="Dellagostin O."/>
            <person name="de Oliveira A.C."/>
            <person name="Bevan M."/>
            <person name="Bancroft I."/>
            <person name="Minx P."/>
            <person name="Cordum H."/>
            <person name="Wilson R."/>
            <person name="Cheng Z."/>
            <person name="Jin W."/>
            <person name="Jiang J."/>
            <person name="Leong S.A."/>
            <person name="Iwama H."/>
            <person name="Gojobori T."/>
            <person name="Itoh T."/>
            <person name="Niimura Y."/>
            <person name="Fujii Y."/>
            <person name="Habara T."/>
            <person name="Sakai H."/>
            <person name="Sato Y."/>
            <person name="Wilson G."/>
            <person name="Kumar K."/>
            <person name="McCouch S."/>
            <person name="Juretic N."/>
            <person name="Hoen D."/>
            <person name="Wright S."/>
            <person name="Bruskiewich R."/>
            <person name="Bureau T."/>
            <person name="Miyao A."/>
            <person name="Hirochika H."/>
            <person name="Nishikawa T."/>
            <person name="Kadowaki K."/>
            <person name="Sugiura M."/>
            <person name="Burr B."/>
            <person name="Sasaki T."/>
        </authorList>
    </citation>
    <scope>NUCLEOTIDE SEQUENCE [LARGE SCALE GENOMIC DNA]</scope>
    <source>
        <strain evidence="2">cv. Nipponbare</strain>
    </source>
</reference>
<evidence type="ECO:0000313" key="1">
    <source>
        <dbReference type="EMBL" id="BAT11031.1"/>
    </source>
</evidence>
<reference evidence="1 2" key="2">
    <citation type="journal article" date="2013" name="Plant Cell Physiol.">
        <title>Rice Annotation Project Database (RAP-DB): an integrative and interactive database for rice genomics.</title>
        <authorList>
            <person name="Sakai H."/>
            <person name="Lee S.S."/>
            <person name="Tanaka T."/>
            <person name="Numa H."/>
            <person name="Kim J."/>
            <person name="Kawahara Y."/>
            <person name="Wakimoto H."/>
            <person name="Yang C.C."/>
            <person name="Iwamoto M."/>
            <person name="Abe T."/>
            <person name="Yamada Y."/>
            <person name="Muto A."/>
            <person name="Inokuchi H."/>
            <person name="Ikemura T."/>
            <person name="Matsumoto T."/>
            <person name="Sasaki T."/>
            <person name="Itoh T."/>
        </authorList>
    </citation>
    <scope>NUCLEOTIDE SEQUENCE [LARGE SCALE GENOMIC DNA]</scope>
    <source>
        <strain evidence="2">cv. Nipponbare</strain>
    </source>
</reference>
<evidence type="ECO:0000313" key="2">
    <source>
        <dbReference type="Proteomes" id="UP000059680"/>
    </source>
</evidence>
<organism evidence="1 2">
    <name type="scientific">Oryza sativa subsp. japonica</name>
    <name type="common">Rice</name>
    <dbReference type="NCBI Taxonomy" id="39947"/>
    <lineage>
        <taxon>Eukaryota</taxon>
        <taxon>Viridiplantae</taxon>
        <taxon>Streptophyta</taxon>
        <taxon>Embryophyta</taxon>
        <taxon>Tracheophyta</taxon>
        <taxon>Spermatophyta</taxon>
        <taxon>Magnoliopsida</taxon>
        <taxon>Liliopsida</taxon>
        <taxon>Poales</taxon>
        <taxon>Poaceae</taxon>
        <taxon>BOP clade</taxon>
        <taxon>Oryzoideae</taxon>
        <taxon>Oryzeae</taxon>
        <taxon>Oryzinae</taxon>
        <taxon>Oryza</taxon>
        <taxon>Oryza sativa</taxon>
    </lineage>
</organism>
<protein>
    <submittedName>
        <fullName evidence="1">Os10g0439862 protein</fullName>
    </submittedName>
</protein>
<gene>
    <name evidence="1" type="ordered locus">Os10g0439862</name>
    <name evidence="1" type="ORF">OSNPB_100439862</name>
</gene>
<dbReference type="PaxDb" id="39947-A0A0P0XUM0"/>
<dbReference type="InParanoid" id="A0A0P0XUM0"/>
<accession>A0A0P0XUM0</accession>
<keyword evidence="2" id="KW-1185">Reference proteome</keyword>
<dbReference type="FunCoup" id="A0A0P0XUM0">
    <property type="interactions" value="11"/>
</dbReference>
<name>A0A0P0XUM0_ORYSJ</name>
<dbReference type="Gramene" id="Os10t0439862-00">
    <property type="protein sequence ID" value="Os10t0439862-00"/>
    <property type="gene ID" value="Os10g0439862"/>
</dbReference>
<dbReference type="EMBL" id="AP014966">
    <property type="protein sequence ID" value="BAT11031.1"/>
    <property type="molecule type" value="Genomic_DNA"/>
</dbReference>
<dbReference type="AlphaFoldDB" id="A0A0P0XUM0"/>
<dbReference type="Proteomes" id="UP000059680">
    <property type="component" value="Chromosome 10"/>
</dbReference>
<proteinExistence type="predicted"/>
<reference evidence="1 2" key="3">
    <citation type="journal article" date="2013" name="Rice">
        <title>Improvement of the Oryza sativa Nipponbare reference genome using next generation sequence and optical map data.</title>
        <authorList>
            <person name="Kawahara Y."/>
            <person name="de la Bastide M."/>
            <person name="Hamilton J.P."/>
            <person name="Kanamori H."/>
            <person name="McCombie W.R."/>
            <person name="Ouyang S."/>
            <person name="Schwartz D.C."/>
            <person name="Tanaka T."/>
            <person name="Wu J."/>
            <person name="Zhou S."/>
            <person name="Childs K.L."/>
            <person name="Davidson R.M."/>
            <person name="Lin H."/>
            <person name="Quesada-Ocampo L."/>
            <person name="Vaillancourt B."/>
            <person name="Sakai H."/>
            <person name="Lee S.S."/>
            <person name="Kim J."/>
            <person name="Numa H."/>
            <person name="Itoh T."/>
            <person name="Buell C.R."/>
            <person name="Matsumoto T."/>
        </authorList>
    </citation>
    <scope>NUCLEOTIDE SEQUENCE [LARGE SCALE GENOMIC DNA]</scope>
    <source>
        <strain evidence="2">cv. Nipponbare</strain>
    </source>
</reference>